<dbReference type="EMBL" id="CP001472">
    <property type="protein sequence ID" value="ACO31739.1"/>
    <property type="molecule type" value="Genomic_DNA"/>
</dbReference>
<dbReference type="Pfam" id="PF25917">
    <property type="entry name" value="BSH_RND"/>
    <property type="match status" value="1"/>
</dbReference>
<dbReference type="InterPro" id="IPR058792">
    <property type="entry name" value="Beta-barrel_RND_2"/>
</dbReference>
<dbReference type="eggNOG" id="COG0845">
    <property type="taxonomic scope" value="Bacteria"/>
</dbReference>
<organism evidence="8 9">
    <name type="scientific">Acidobacterium capsulatum (strain ATCC 51196 / DSM 11244 / BCRC 80197 / JCM 7670 / NBRC 15755 / NCIMB 13165 / 161)</name>
    <dbReference type="NCBI Taxonomy" id="240015"/>
    <lineage>
        <taxon>Bacteria</taxon>
        <taxon>Pseudomonadati</taxon>
        <taxon>Acidobacteriota</taxon>
        <taxon>Terriglobia</taxon>
        <taxon>Terriglobales</taxon>
        <taxon>Acidobacteriaceae</taxon>
        <taxon>Acidobacterium</taxon>
    </lineage>
</organism>
<comment type="subcellular location">
    <subcellularLocation>
        <location evidence="1">Cell envelope</location>
    </subcellularLocation>
</comment>
<comment type="similarity">
    <text evidence="2">Belongs to the membrane fusion protein (MFP) (TC 8.A.1) family.</text>
</comment>
<keyword evidence="4" id="KW-0732">Signal</keyword>
<dbReference type="AlphaFoldDB" id="C1F606"/>
<dbReference type="NCBIfam" id="TIGR01730">
    <property type="entry name" value="RND_mfp"/>
    <property type="match status" value="1"/>
</dbReference>
<dbReference type="OrthoDB" id="9783047at2"/>
<dbReference type="PANTHER" id="PTHR30469:SF38">
    <property type="entry name" value="HLYD FAMILY SECRETION PROTEIN"/>
    <property type="match status" value="1"/>
</dbReference>
<proteinExistence type="inferred from homology"/>
<feature type="domain" description="CusB-like beta-barrel" evidence="6">
    <location>
        <begin position="227"/>
        <end position="297"/>
    </location>
</feature>
<evidence type="ECO:0000313" key="8">
    <source>
        <dbReference type="EMBL" id="ACO31739.1"/>
    </source>
</evidence>
<dbReference type="GO" id="GO:1990281">
    <property type="term" value="C:efflux pump complex"/>
    <property type="evidence" value="ECO:0007669"/>
    <property type="project" value="TreeGrafter"/>
</dbReference>
<dbReference type="Gene3D" id="1.10.287.470">
    <property type="entry name" value="Helix hairpin bin"/>
    <property type="match status" value="1"/>
</dbReference>
<dbReference type="Pfam" id="PF25967">
    <property type="entry name" value="RND-MFP_C"/>
    <property type="match status" value="1"/>
</dbReference>
<feature type="signal peptide" evidence="4">
    <location>
        <begin position="1"/>
        <end position="27"/>
    </location>
</feature>
<dbReference type="SUPFAM" id="SSF111369">
    <property type="entry name" value="HlyD-like secretion proteins"/>
    <property type="match status" value="1"/>
</dbReference>
<dbReference type="HOGENOM" id="CLU_018816_1_4_0"/>
<evidence type="ECO:0000259" key="6">
    <source>
        <dbReference type="Pfam" id="PF25954"/>
    </source>
</evidence>
<dbReference type="InterPro" id="IPR006143">
    <property type="entry name" value="RND_pump_MFP"/>
</dbReference>
<accession>C1F606</accession>
<keyword evidence="9" id="KW-1185">Reference proteome</keyword>
<dbReference type="STRING" id="240015.ACP_1415"/>
<dbReference type="GO" id="GO:0015562">
    <property type="term" value="F:efflux transmembrane transporter activity"/>
    <property type="evidence" value="ECO:0007669"/>
    <property type="project" value="TreeGrafter"/>
</dbReference>
<dbReference type="Gene3D" id="2.40.30.170">
    <property type="match status" value="1"/>
</dbReference>
<name>C1F606_ACIC5</name>
<evidence type="ECO:0000256" key="4">
    <source>
        <dbReference type="SAM" id="SignalP"/>
    </source>
</evidence>
<dbReference type="Gene3D" id="2.40.50.100">
    <property type="match status" value="1"/>
</dbReference>
<dbReference type="InParanoid" id="C1F606"/>
<evidence type="ECO:0000256" key="1">
    <source>
        <dbReference type="ARBA" id="ARBA00004196"/>
    </source>
</evidence>
<keyword evidence="3" id="KW-0813">Transport</keyword>
<reference evidence="8 9" key="1">
    <citation type="journal article" date="2009" name="Appl. Environ. Microbiol.">
        <title>Three genomes from the phylum Acidobacteria provide insight into the lifestyles of these microorganisms in soils.</title>
        <authorList>
            <person name="Ward N.L."/>
            <person name="Challacombe J.F."/>
            <person name="Janssen P.H."/>
            <person name="Henrissat B."/>
            <person name="Coutinho P.M."/>
            <person name="Wu M."/>
            <person name="Xie G."/>
            <person name="Haft D.H."/>
            <person name="Sait M."/>
            <person name="Badger J."/>
            <person name="Barabote R.D."/>
            <person name="Bradley B."/>
            <person name="Brettin T.S."/>
            <person name="Brinkac L.M."/>
            <person name="Bruce D."/>
            <person name="Creasy T."/>
            <person name="Daugherty S.C."/>
            <person name="Davidsen T.M."/>
            <person name="DeBoy R.T."/>
            <person name="Detter J.C."/>
            <person name="Dodson R.J."/>
            <person name="Durkin A.S."/>
            <person name="Ganapathy A."/>
            <person name="Gwinn-Giglio M."/>
            <person name="Han C.S."/>
            <person name="Khouri H."/>
            <person name="Kiss H."/>
            <person name="Kothari S.P."/>
            <person name="Madupu R."/>
            <person name="Nelson K.E."/>
            <person name="Nelson W.C."/>
            <person name="Paulsen I."/>
            <person name="Penn K."/>
            <person name="Ren Q."/>
            <person name="Rosovitz M.J."/>
            <person name="Selengut J.D."/>
            <person name="Shrivastava S."/>
            <person name="Sullivan S.A."/>
            <person name="Tapia R."/>
            <person name="Thompson L.S."/>
            <person name="Watkins K.L."/>
            <person name="Yang Q."/>
            <person name="Yu C."/>
            <person name="Zafar N."/>
            <person name="Zhou L."/>
            <person name="Kuske C.R."/>
        </authorList>
    </citation>
    <scope>NUCLEOTIDE SEQUENCE [LARGE SCALE GENOMIC DNA]</scope>
    <source>
        <strain evidence="9">ATCC 51196 / DSM 11244 / BCRC 80197 / JCM 7670 / NBRC 15755 / NCIMB 13165 / 161</strain>
    </source>
</reference>
<dbReference type="KEGG" id="aca:ACP_1415"/>
<evidence type="ECO:0000256" key="3">
    <source>
        <dbReference type="ARBA" id="ARBA00022448"/>
    </source>
</evidence>
<dbReference type="InterPro" id="IPR058627">
    <property type="entry name" value="MdtA-like_C"/>
</dbReference>
<dbReference type="Gene3D" id="2.40.420.20">
    <property type="match status" value="1"/>
</dbReference>
<feature type="domain" description="Multidrug resistance protein MdtA-like barrel-sandwich hybrid" evidence="5">
    <location>
        <begin position="64"/>
        <end position="213"/>
    </location>
</feature>
<evidence type="ECO:0000259" key="5">
    <source>
        <dbReference type="Pfam" id="PF25917"/>
    </source>
</evidence>
<sequence length="373" mass="39083">MNRIANIAFLFLFSASAPLLLNGCSHAHPPASSAPATVRAALVQSTAASVPRMIPLTGTVHARETAMISAQAPGRIRAVLVQAGQHVRAGQLLVSLDATAEQASLARAQAAWQAVEQQQQIAGTQSALAVSTLQRYQLLRQQKSVSPQEFDEVQKRAQSAALAVRALDAQRAEAQAAVAGARVALGYMQLRAPFAGVITARMADPGTLATPGMPLLAVDRDGPLQVYASVDESLLPQVRMGMNLPVQIDAAGAASLTGKVAEILPAADPSSRTFLLKLDLPANSAVHAGMYATVQLPSGKQAVVLAPQSAIVQRGSLSYVYALDAHRIAQLRYVTLGRAQADNVIVLSGLTAGEQLVDHPGERDLAGKRIEAM</sequence>
<evidence type="ECO:0000259" key="7">
    <source>
        <dbReference type="Pfam" id="PF25967"/>
    </source>
</evidence>
<protein>
    <submittedName>
        <fullName evidence="8">Efflux transporter, RND family, MFP subunit</fullName>
    </submittedName>
</protein>
<evidence type="ECO:0000313" key="9">
    <source>
        <dbReference type="Proteomes" id="UP000002207"/>
    </source>
</evidence>
<dbReference type="Proteomes" id="UP000002207">
    <property type="component" value="Chromosome"/>
</dbReference>
<gene>
    <name evidence="8" type="ordered locus">ACP_1415</name>
</gene>
<dbReference type="InterPro" id="IPR058625">
    <property type="entry name" value="MdtA-like_BSH"/>
</dbReference>
<dbReference type="RefSeq" id="WP_015896548.1">
    <property type="nucleotide sequence ID" value="NC_012483.1"/>
</dbReference>
<dbReference type="PANTHER" id="PTHR30469">
    <property type="entry name" value="MULTIDRUG RESISTANCE PROTEIN MDTA"/>
    <property type="match status" value="1"/>
</dbReference>
<evidence type="ECO:0000256" key="2">
    <source>
        <dbReference type="ARBA" id="ARBA00009477"/>
    </source>
</evidence>
<feature type="chain" id="PRO_5002909313" evidence="4">
    <location>
        <begin position="28"/>
        <end position="373"/>
    </location>
</feature>
<dbReference type="Pfam" id="PF25954">
    <property type="entry name" value="Beta-barrel_RND_2"/>
    <property type="match status" value="1"/>
</dbReference>
<feature type="domain" description="Multidrug resistance protein MdtA-like C-terminal permuted SH3" evidence="7">
    <location>
        <begin position="303"/>
        <end position="357"/>
    </location>
</feature>